<name>A0A3M7RGD0_BRAPC</name>
<reference evidence="8 9" key="1">
    <citation type="journal article" date="2018" name="Sci. Rep.">
        <title>Genomic signatures of local adaptation to the degree of environmental predictability in rotifers.</title>
        <authorList>
            <person name="Franch-Gras L."/>
            <person name="Hahn C."/>
            <person name="Garcia-Roger E.M."/>
            <person name="Carmona M.J."/>
            <person name="Serra M."/>
            <person name="Gomez A."/>
        </authorList>
    </citation>
    <scope>NUCLEOTIDE SEQUENCE [LARGE SCALE GENOMIC DNA]</scope>
    <source>
        <strain evidence="8">HYR1</strain>
    </source>
</reference>
<dbReference type="GO" id="GO:0005739">
    <property type="term" value="C:mitochondrion"/>
    <property type="evidence" value="ECO:0007669"/>
    <property type="project" value="UniProtKB-SubCell"/>
</dbReference>
<evidence type="ECO:0000256" key="6">
    <source>
        <dbReference type="ARBA" id="ARBA00044735"/>
    </source>
</evidence>
<keyword evidence="4" id="KW-0496">Mitochondrion</keyword>
<comment type="caution">
    <text evidence="8">The sequence shown here is derived from an EMBL/GenBank/DDBJ whole genome shotgun (WGS) entry which is preliminary data.</text>
</comment>
<evidence type="ECO:0000313" key="9">
    <source>
        <dbReference type="Proteomes" id="UP000276133"/>
    </source>
</evidence>
<keyword evidence="3" id="KW-0809">Transit peptide</keyword>
<dbReference type="CDD" id="cd20262">
    <property type="entry name" value="Complex1_LYR_LYRM2"/>
    <property type="match status" value="1"/>
</dbReference>
<evidence type="ECO:0000256" key="3">
    <source>
        <dbReference type="ARBA" id="ARBA00022946"/>
    </source>
</evidence>
<dbReference type="PANTHER" id="PTHR13675:SF0">
    <property type="entry name" value="LYR MOTIF-CONTAINING PROTEIN 2"/>
    <property type="match status" value="1"/>
</dbReference>
<proteinExistence type="inferred from homology"/>
<evidence type="ECO:0000256" key="5">
    <source>
        <dbReference type="ARBA" id="ARBA00026235"/>
    </source>
</evidence>
<dbReference type="Proteomes" id="UP000276133">
    <property type="component" value="Unassembled WGS sequence"/>
</dbReference>
<dbReference type="OrthoDB" id="74240at2759"/>
<accession>A0A3M7RGD0</accession>
<organism evidence="8 9">
    <name type="scientific">Brachionus plicatilis</name>
    <name type="common">Marine rotifer</name>
    <name type="synonym">Brachionus muelleri</name>
    <dbReference type="NCBI Taxonomy" id="10195"/>
    <lineage>
        <taxon>Eukaryota</taxon>
        <taxon>Metazoa</taxon>
        <taxon>Spiralia</taxon>
        <taxon>Gnathifera</taxon>
        <taxon>Rotifera</taxon>
        <taxon>Eurotatoria</taxon>
        <taxon>Monogononta</taxon>
        <taxon>Pseudotrocha</taxon>
        <taxon>Ploima</taxon>
        <taxon>Brachionidae</taxon>
        <taxon>Brachionus</taxon>
    </lineage>
</organism>
<dbReference type="AlphaFoldDB" id="A0A3M7RGD0"/>
<evidence type="ECO:0000313" key="8">
    <source>
        <dbReference type="EMBL" id="RNA22295.1"/>
    </source>
</evidence>
<keyword evidence="9" id="KW-1185">Reference proteome</keyword>
<dbReference type="Pfam" id="PF05347">
    <property type="entry name" value="Complex1_LYR"/>
    <property type="match status" value="1"/>
</dbReference>
<comment type="similarity">
    <text evidence="2">Belongs to the complex I LYR family.</text>
</comment>
<dbReference type="EMBL" id="REGN01003494">
    <property type="protein sequence ID" value="RNA22295.1"/>
    <property type="molecule type" value="Genomic_DNA"/>
</dbReference>
<sequence>MRSDKVVLNLRQFMLRQEVLKTYKDILKTCYKIDDHTYRKEIIEWTRHDFKMNKHLSDETGIKISLTRAKMSLKELTTSIDMAK</sequence>
<dbReference type="InterPro" id="IPR008011">
    <property type="entry name" value="Complex1_LYR_dom"/>
</dbReference>
<dbReference type="InterPro" id="IPR045293">
    <property type="entry name" value="Complex1_LYR_LYRM2"/>
</dbReference>
<evidence type="ECO:0000256" key="2">
    <source>
        <dbReference type="ARBA" id="ARBA00009508"/>
    </source>
</evidence>
<evidence type="ECO:0000256" key="1">
    <source>
        <dbReference type="ARBA" id="ARBA00004173"/>
    </source>
</evidence>
<dbReference type="PANTHER" id="PTHR13675">
    <property type="entry name" value="LYR MOTIF-CONTAINING PROTEIN 2"/>
    <property type="match status" value="1"/>
</dbReference>
<feature type="domain" description="Complex 1 LYR protein" evidence="7">
    <location>
        <begin position="17"/>
        <end position="75"/>
    </location>
</feature>
<comment type="subcellular location">
    <subcellularLocation>
        <location evidence="1">Mitochondrion</location>
    </subcellularLocation>
</comment>
<evidence type="ECO:0000259" key="7">
    <source>
        <dbReference type="Pfam" id="PF05347"/>
    </source>
</evidence>
<gene>
    <name evidence="8" type="ORF">BpHYR1_026736</name>
</gene>
<evidence type="ECO:0000256" key="4">
    <source>
        <dbReference type="ARBA" id="ARBA00023128"/>
    </source>
</evidence>
<comment type="function">
    <text evidence="6">Involved in efficient integration of the N-module into mitochondrial respiratory chain complex I.</text>
</comment>
<protein>
    <recommendedName>
        <fullName evidence="5">LYR motif-containing protein 2</fullName>
    </recommendedName>
</protein>